<reference evidence="1 2" key="1">
    <citation type="submission" date="2016-06" db="EMBL/GenBank/DDBJ databases">
        <authorList>
            <person name="Kjaerup R.B."/>
            <person name="Dalgaard T.S."/>
            <person name="Juul-Madsen H.R."/>
        </authorList>
    </citation>
    <scope>NUCLEOTIDE SEQUENCE [LARGE SCALE GENOMIC DNA]</scope>
    <source>
        <strain evidence="1 2">E2838</strain>
    </source>
</reference>
<accession>A0A1A2UMZ1</accession>
<organism evidence="1 2">
    <name type="scientific">Mycobacterium scrofulaceum</name>
    <dbReference type="NCBI Taxonomy" id="1783"/>
    <lineage>
        <taxon>Bacteria</taxon>
        <taxon>Bacillati</taxon>
        <taxon>Actinomycetota</taxon>
        <taxon>Actinomycetes</taxon>
        <taxon>Mycobacteriales</taxon>
        <taxon>Mycobacteriaceae</taxon>
        <taxon>Mycobacterium</taxon>
    </lineage>
</organism>
<evidence type="ECO:0000313" key="1">
    <source>
        <dbReference type="EMBL" id="OBH89911.1"/>
    </source>
</evidence>
<comment type="caution">
    <text evidence="1">The sequence shown here is derived from an EMBL/GenBank/DDBJ whole genome shotgun (WGS) entry which is preliminary data.</text>
</comment>
<name>A0A1A2UMZ1_MYCSC</name>
<dbReference type="AlphaFoldDB" id="A0A1A2UMZ1"/>
<dbReference type="Proteomes" id="UP000092207">
    <property type="component" value="Unassembled WGS sequence"/>
</dbReference>
<sequence length="79" mass="9098">MPSTTDGCPSITDADVDELAFEFLHSPYAGDTYVDWCLDQRLDGFLRHRDLVRLTQDGDAYGLILNRVMAYMAELRRKR</sequence>
<gene>
    <name evidence="1" type="ORF">A5679_24715</name>
</gene>
<evidence type="ECO:0000313" key="2">
    <source>
        <dbReference type="Proteomes" id="UP000092207"/>
    </source>
</evidence>
<dbReference type="RefSeq" id="WP_067309627.1">
    <property type="nucleotide sequence ID" value="NZ_LZJY01000365.1"/>
</dbReference>
<proteinExistence type="predicted"/>
<protein>
    <submittedName>
        <fullName evidence="1">Uncharacterized protein</fullName>
    </submittedName>
</protein>
<dbReference type="EMBL" id="LZJY01000365">
    <property type="protein sequence ID" value="OBH89911.1"/>
    <property type="molecule type" value="Genomic_DNA"/>
</dbReference>